<dbReference type="FunFam" id="1.10.10.10:FF:000001">
    <property type="entry name" value="LysR family transcriptional regulator"/>
    <property type="match status" value="1"/>
</dbReference>
<comment type="similarity">
    <text evidence="1">Belongs to the LysR transcriptional regulatory family.</text>
</comment>
<dbReference type="CDD" id="cd08422">
    <property type="entry name" value="PBP2_CrgA_like"/>
    <property type="match status" value="1"/>
</dbReference>
<keyword evidence="4" id="KW-0804">Transcription</keyword>
<dbReference type="InterPro" id="IPR036390">
    <property type="entry name" value="WH_DNA-bd_sf"/>
</dbReference>
<dbReference type="SUPFAM" id="SSF46785">
    <property type="entry name" value="Winged helix' DNA-binding domain"/>
    <property type="match status" value="1"/>
</dbReference>
<dbReference type="PANTHER" id="PTHR30537:SF5">
    <property type="entry name" value="HTH-TYPE TRANSCRIPTIONAL ACTIVATOR TTDR-RELATED"/>
    <property type="match status" value="1"/>
</dbReference>
<dbReference type="InterPro" id="IPR000847">
    <property type="entry name" value="LysR_HTH_N"/>
</dbReference>
<dbReference type="Proteomes" id="UP000461443">
    <property type="component" value="Unassembled WGS sequence"/>
</dbReference>
<evidence type="ECO:0000259" key="5">
    <source>
        <dbReference type="PROSITE" id="PS50931"/>
    </source>
</evidence>
<evidence type="ECO:0000313" key="6">
    <source>
        <dbReference type="EMBL" id="NDL64946.1"/>
    </source>
</evidence>
<dbReference type="InterPro" id="IPR036388">
    <property type="entry name" value="WH-like_DNA-bd_sf"/>
</dbReference>
<evidence type="ECO:0000256" key="4">
    <source>
        <dbReference type="ARBA" id="ARBA00023163"/>
    </source>
</evidence>
<dbReference type="InterPro" id="IPR005119">
    <property type="entry name" value="LysR_subst-bd"/>
</dbReference>
<accession>A0A845SPU1</accession>
<dbReference type="PROSITE" id="PS51257">
    <property type="entry name" value="PROKAR_LIPOPROTEIN"/>
    <property type="match status" value="1"/>
</dbReference>
<protein>
    <submittedName>
        <fullName evidence="6">LysR family transcriptional regulator</fullName>
    </submittedName>
</protein>
<comment type="caution">
    <text evidence="6">The sequence shown here is derived from an EMBL/GenBank/DDBJ whole genome shotgun (WGS) entry which is preliminary data.</text>
</comment>
<sequence>MSDLRLFIEAAMLGSFSAAGRKLGCSPAAASACIVRLETGLKVRLFERTTRQLRLTDEGKLFLSYSQRALEQFNDVTELLQSGKDEIKGTIRISAPSDFGRNRLVSELEGFRHDFPCVSLILSLTDSISSLIGDDIDIAIRYGQPVDSSMTARKLAESHRVVCAAPSLLARLGKPPAPISLQGLPTIVLLNAAGRQDQWSYRDETNALQQILVTPTHTTNDGDISRKWAIMGYGFAYKSILDIRNDLAEGRLATVLDDYFIEPAPLYALFNRNKFQPPRMKRLLDFLFNHLT</sequence>
<keyword evidence="3" id="KW-0238">DNA-binding</keyword>
<feature type="domain" description="HTH lysR-type" evidence="5">
    <location>
        <begin position="1"/>
        <end position="56"/>
    </location>
</feature>
<dbReference type="PROSITE" id="PS50931">
    <property type="entry name" value="HTH_LYSR"/>
    <property type="match status" value="1"/>
</dbReference>
<gene>
    <name evidence="6" type="ORF">GRH90_19625</name>
</gene>
<dbReference type="AlphaFoldDB" id="A0A845SPU1"/>
<reference evidence="6 7" key="1">
    <citation type="submission" date="2019-12" db="EMBL/GenBank/DDBJ databases">
        <authorList>
            <person name="Lee S.D."/>
        </authorList>
    </citation>
    <scope>NUCLEOTIDE SEQUENCE [LARGE SCALE GENOMIC DNA]</scope>
    <source>
        <strain evidence="6 7">SAP-6</strain>
    </source>
</reference>
<dbReference type="SUPFAM" id="SSF53850">
    <property type="entry name" value="Periplasmic binding protein-like II"/>
    <property type="match status" value="1"/>
</dbReference>
<dbReference type="PANTHER" id="PTHR30537">
    <property type="entry name" value="HTH-TYPE TRANSCRIPTIONAL REGULATOR"/>
    <property type="match status" value="1"/>
</dbReference>
<evidence type="ECO:0000313" key="7">
    <source>
        <dbReference type="Proteomes" id="UP000461443"/>
    </source>
</evidence>
<keyword evidence="7" id="KW-1185">Reference proteome</keyword>
<dbReference type="Pfam" id="PF03466">
    <property type="entry name" value="LysR_substrate"/>
    <property type="match status" value="1"/>
</dbReference>
<keyword evidence="2" id="KW-0805">Transcription regulation</keyword>
<evidence type="ECO:0000256" key="2">
    <source>
        <dbReference type="ARBA" id="ARBA00023015"/>
    </source>
</evidence>
<dbReference type="Gene3D" id="1.10.10.10">
    <property type="entry name" value="Winged helix-like DNA-binding domain superfamily/Winged helix DNA-binding domain"/>
    <property type="match status" value="1"/>
</dbReference>
<dbReference type="GO" id="GO:0003677">
    <property type="term" value="F:DNA binding"/>
    <property type="evidence" value="ECO:0007669"/>
    <property type="project" value="UniProtKB-KW"/>
</dbReference>
<proteinExistence type="inferred from homology"/>
<reference evidence="6 7" key="2">
    <citation type="submission" date="2020-02" db="EMBL/GenBank/DDBJ databases">
        <title>The new genus of Enterobacteriales.</title>
        <authorList>
            <person name="Kim I.S."/>
        </authorList>
    </citation>
    <scope>NUCLEOTIDE SEQUENCE [LARGE SCALE GENOMIC DNA]</scope>
    <source>
        <strain evidence="6 7">SAP-6</strain>
    </source>
</reference>
<dbReference type="GO" id="GO:0003700">
    <property type="term" value="F:DNA-binding transcription factor activity"/>
    <property type="evidence" value="ECO:0007669"/>
    <property type="project" value="InterPro"/>
</dbReference>
<dbReference type="RefSeq" id="WP_162367653.1">
    <property type="nucleotide sequence ID" value="NZ_WUBS01000015.1"/>
</dbReference>
<evidence type="ECO:0000256" key="3">
    <source>
        <dbReference type="ARBA" id="ARBA00023125"/>
    </source>
</evidence>
<dbReference type="EMBL" id="WUBS01000015">
    <property type="protein sequence ID" value="NDL64946.1"/>
    <property type="molecule type" value="Genomic_DNA"/>
</dbReference>
<dbReference type="InterPro" id="IPR058163">
    <property type="entry name" value="LysR-type_TF_proteobact-type"/>
</dbReference>
<name>A0A845SPU1_9GAMM</name>
<evidence type="ECO:0000256" key="1">
    <source>
        <dbReference type="ARBA" id="ARBA00009437"/>
    </source>
</evidence>
<dbReference type="Gene3D" id="3.40.190.290">
    <property type="match status" value="1"/>
</dbReference>
<organism evidence="6 7">
    <name type="scientific">Acerihabitans arboris</name>
    <dbReference type="NCBI Taxonomy" id="2691583"/>
    <lineage>
        <taxon>Bacteria</taxon>
        <taxon>Pseudomonadati</taxon>
        <taxon>Pseudomonadota</taxon>
        <taxon>Gammaproteobacteria</taxon>
        <taxon>Enterobacterales</taxon>
        <taxon>Pectobacteriaceae</taxon>
        <taxon>Acerihabitans</taxon>
    </lineage>
</organism>
<dbReference type="Pfam" id="PF00126">
    <property type="entry name" value="HTH_1"/>
    <property type="match status" value="1"/>
</dbReference>